<feature type="domain" description="Chitin-binding type-1" evidence="10">
    <location>
        <begin position="213"/>
        <end position="258"/>
    </location>
</feature>
<feature type="disulfide bond" evidence="8">
    <location>
        <begin position="229"/>
        <end position="243"/>
    </location>
</feature>
<dbReference type="Proteomes" id="UP000652219">
    <property type="component" value="Unassembled WGS sequence"/>
</dbReference>
<reference evidence="12 13" key="1">
    <citation type="journal article" date="2020" name="Phytopathology">
        <title>Genome Sequence Resources of Colletotrichum truncatum, C. plurivorum, C. musicola, and C. sojae: Four Species Pathogenic to Soybean (Glycine max).</title>
        <authorList>
            <person name="Rogerio F."/>
            <person name="Boufleur T.R."/>
            <person name="Ciampi-Guillardi M."/>
            <person name="Sukno S.A."/>
            <person name="Thon M.R."/>
            <person name="Massola Junior N.S."/>
            <person name="Baroncelli R."/>
        </authorList>
    </citation>
    <scope>NUCLEOTIDE SEQUENCE [LARGE SCALE GENOMIC DNA]</scope>
    <source>
        <strain evidence="12 13">LFN0009</strain>
    </source>
</reference>
<evidence type="ECO:0000313" key="12">
    <source>
        <dbReference type="EMBL" id="KAF6805882.1"/>
    </source>
</evidence>
<evidence type="ECO:0000256" key="9">
    <source>
        <dbReference type="SAM" id="SignalP"/>
    </source>
</evidence>
<keyword evidence="8" id="KW-1015">Disulfide bond</keyword>
<feature type="domain" description="Chitin-binding type-1" evidence="10">
    <location>
        <begin position="23"/>
        <end position="66"/>
    </location>
</feature>
<accession>A0A8H6J3X5</accession>
<dbReference type="Gene3D" id="3.30.60.10">
    <property type="entry name" value="Endochitinase-like"/>
    <property type="match status" value="4"/>
</dbReference>
<dbReference type="GO" id="GO:0008061">
    <property type="term" value="F:chitin binding"/>
    <property type="evidence" value="ECO:0007669"/>
    <property type="project" value="UniProtKB-UniRule"/>
</dbReference>
<feature type="chain" id="PRO_5034705460" evidence="9">
    <location>
        <begin position="19"/>
        <end position="367"/>
    </location>
</feature>
<keyword evidence="7" id="KW-0170">Cobalt</keyword>
<feature type="domain" description="Chitin-binding type-1" evidence="10">
    <location>
        <begin position="77"/>
        <end position="123"/>
    </location>
</feature>
<dbReference type="PROSITE" id="PS50948">
    <property type="entry name" value="PAN"/>
    <property type="match status" value="1"/>
</dbReference>
<dbReference type="AlphaFoldDB" id="A0A8H6J3X5"/>
<evidence type="ECO:0000259" key="11">
    <source>
        <dbReference type="PROSITE" id="PS50948"/>
    </source>
</evidence>
<evidence type="ECO:0000256" key="7">
    <source>
        <dbReference type="ARBA" id="ARBA00023285"/>
    </source>
</evidence>
<keyword evidence="4 9" id="KW-0732">Signal</keyword>
<comment type="caution">
    <text evidence="12">The sequence shown here is derived from an EMBL/GenBank/DDBJ whole genome shotgun (WGS) entry which is preliminary data.</text>
</comment>
<feature type="signal peptide" evidence="9">
    <location>
        <begin position="1"/>
        <end position="18"/>
    </location>
</feature>
<dbReference type="PANTHER" id="PTHR46471">
    <property type="entry name" value="CHITIN DEACETYLASE"/>
    <property type="match status" value="1"/>
</dbReference>
<evidence type="ECO:0000256" key="6">
    <source>
        <dbReference type="ARBA" id="ARBA00023277"/>
    </source>
</evidence>
<dbReference type="SUPFAM" id="SSF57016">
    <property type="entry name" value="Plant lectins/antimicrobial peptides"/>
    <property type="match status" value="4"/>
</dbReference>
<evidence type="ECO:0000259" key="10">
    <source>
        <dbReference type="PROSITE" id="PS50941"/>
    </source>
</evidence>
<organism evidence="12 13">
    <name type="scientific">Colletotrichum sojae</name>
    <dbReference type="NCBI Taxonomy" id="2175907"/>
    <lineage>
        <taxon>Eukaryota</taxon>
        <taxon>Fungi</taxon>
        <taxon>Dikarya</taxon>
        <taxon>Ascomycota</taxon>
        <taxon>Pezizomycotina</taxon>
        <taxon>Sordariomycetes</taxon>
        <taxon>Hypocreomycetidae</taxon>
        <taxon>Glomerellales</taxon>
        <taxon>Glomerellaceae</taxon>
        <taxon>Colletotrichum</taxon>
        <taxon>Colletotrichum orchidearum species complex</taxon>
    </lineage>
</organism>
<keyword evidence="3" id="KW-0479">Metal-binding</keyword>
<dbReference type="PROSITE" id="PS00026">
    <property type="entry name" value="CHIT_BIND_I_1"/>
    <property type="match status" value="1"/>
</dbReference>
<dbReference type="GO" id="GO:0046872">
    <property type="term" value="F:metal ion binding"/>
    <property type="evidence" value="ECO:0007669"/>
    <property type="project" value="UniProtKB-KW"/>
</dbReference>
<dbReference type="GO" id="GO:0016787">
    <property type="term" value="F:hydrolase activity"/>
    <property type="evidence" value="ECO:0007669"/>
    <property type="project" value="UniProtKB-KW"/>
</dbReference>
<feature type="disulfide bond" evidence="8">
    <location>
        <begin position="153"/>
        <end position="167"/>
    </location>
</feature>
<comment type="caution">
    <text evidence="8">Lacks conserved residue(s) required for the propagation of feature annotation.</text>
</comment>
<evidence type="ECO:0000256" key="5">
    <source>
        <dbReference type="ARBA" id="ARBA00022801"/>
    </source>
</evidence>
<dbReference type="Pfam" id="PF00187">
    <property type="entry name" value="Chitin_bind_1"/>
    <property type="match status" value="2"/>
</dbReference>
<keyword evidence="6" id="KW-0119">Carbohydrate metabolism</keyword>
<keyword evidence="13" id="KW-1185">Reference proteome</keyword>
<evidence type="ECO:0000256" key="8">
    <source>
        <dbReference type="PROSITE-ProRule" id="PRU00261"/>
    </source>
</evidence>
<evidence type="ECO:0000256" key="1">
    <source>
        <dbReference type="ARBA" id="ARBA00001941"/>
    </source>
</evidence>
<dbReference type="InterPro" id="IPR001002">
    <property type="entry name" value="Chitin-bd_1"/>
</dbReference>
<feature type="domain" description="Chitin-binding type-1" evidence="10">
    <location>
        <begin position="134"/>
        <end position="180"/>
    </location>
</feature>
<dbReference type="SMART" id="SM00270">
    <property type="entry name" value="ChtBD1"/>
    <property type="match status" value="4"/>
</dbReference>
<dbReference type="EMBL" id="WIGN01000171">
    <property type="protein sequence ID" value="KAF6805882.1"/>
    <property type="molecule type" value="Genomic_DNA"/>
</dbReference>
<sequence>MLRSLASVLLLFVAAVTAVVSTDNSCGGSRGLTCPGSLCCSQYNWCGVSNEHCGAGCQSRFGRCTTTSSGSTKITPDGSCGGTNAYTCTGGTFGNCCSQWGFCGNSDQHCFGGCQSTFGDCSSSSVGGKTVSTDGSCAGTKGFTCQGSSYGNCCSQWGFCGSSTAHCASGCQASFGTCSGSGAGASGGGGGGAVAASSSAARPASTGAITSPDNSCGGSNRYTCPSGTCCSKNGWCGTGSDFCGFGCQGSFSPNTCSACPAPACAGTVSGNNPTCSTNNNFCWTVSSKRFQITCGRLASGDYLTYVDATSFGDCISKCAANSACVAASFYQGASTSCSLYSSYQGPASGNSAGGIQSHAFVRPAACT</sequence>
<dbReference type="InterPro" id="IPR018371">
    <property type="entry name" value="Chitin-binding_1_CS"/>
</dbReference>
<keyword evidence="5" id="KW-0378">Hydrolase</keyword>
<feature type="disulfide bond" evidence="8">
    <location>
        <begin position="224"/>
        <end position="236"/>
    </location>
</feature>
<dbReference type="PANTHER" id="PTHR46471:SF2">
    <property type="entry name" value="CHITIN DEACETYLASE-RELATED"/>
    <property type="match status" value="1"/>
</dbReference>
<name>A0A8H6J3X5_9PEZI</name>
<dbReference type="PROSITE" id="PS50941">
    <property type="entry name" value="CHIT_BIND_I_2"/>
    <property type="match status" value="4"/>
</dbReference>
<feature type="domain" description="Apple" evidence="11">
    <location>
        <begin position="282"/>
        <end position="366"/>
    </location>
</feature>
<gene>
    <name evidence="12" type="ORF">CSOJ01_09178</name>
</gene>
<proteinExistence type="predicted"/>
<dbReference type="CDD" id="cd00035">
    <property type="entry name" value="ChtBD1"/>
    <property type="match status" value="1"/>
</dbReference>
<dbReference type="InterPro" id="IPR003609">
    <property type="entry name" value="Pan_app"/>
</dbReference>
<feature type="disulfide bond" evidence="8">
    <location>
        <begin position="34"/>
        <end position="46"/>
    </location>
</feature>
<evidence type="ECO:0000256" key="2">
    <source>
        <dbReference type="ARBA" id="ARBA00022669"/>
    </source>
</evidence>
<feature type="disulfide bond" evidence="8">
    <location>
        <begin position="96"/>
        <end position="110"/>
    </location>
</feature>
<comment type="cofactor">
    <cofactor evidence="1">
        <name>Co(2+)</name>
        <dbReference type="ChEBI" id="CHEBI:48828"/>
    </cofactor>
</comment>
<protein>
    <submittedName>
        <fullName evidence="12">Agglutinin Isolectin 1</fullName>
    </submittedName>
</protein>
<dbReference type="InterPro" id="IPR036861">
    <property type="entry name" value="Endochitinase-like_sf"/>
</dbReference>
<evidence type="ECO:0000256" key="4">
    <source>
        <dbReference type="ARBA" id="ARBA00022729"/>
    </source>
</evidence>
<evidence type="ECO:0000256" key="3">
    <source>
        <dbReference type="ARBA" id="ARBA00022723"/>
    </source>
</evidence>
<evidence type="ECO:0000313" key="13">
    <source>
        <dbReference type="Proteomes" id="UP000652219"/>
    </source>
</evidence>
<feature type="disulfide bond" evidence="8">
    <location>
        <begin position="39"/>
        <end position="53"/>
    </location>
</feature>
<keyword evidence="2 8" id="KW-0147">Chitin-binding</keyword>